<dbReference type="AlphaFoldDB" id="A0A016SWX0"/>
<comment type="caution">
    <text evidence="2">The sequence shown here is derived from an EMBL/GenBank/DDBJ whole genome shotgun (WGS) entry which is preliminary data.</text>
</comment>
<dbReference type="EMBL" id="JARK01001503">
    <property type="protein sequence ID" value="EYB94839.1"/>
    <property type="molecule type" value="Genomic_DNA"/>
</dbReference>
<evidence type="ECO:0000313" key="2">
    <source>
        <dbReference type="EMBL" id="EYB94839.1"/>
    </source>
</evidence>
<reference evidence="3" key="1">
    <citation type="journal article" date="2015" name="Nat. Genet.">
        <title>The genome and transcriptome of the zoonotic hookworm Ancylostoma ceylanicum identify infection-specific gene families.</title>
        <authorList>
            <person name="Schwarz E.M."/>
            <person name="Hu Y."/>
            <person name="Antoshechkin I."/>
            <person name="Miller M.M."/>
            <person name="Sternberg P.W."/>
            <person name="Aroian R.V."/>
        </authorList>
    </citation>
    <scope>NUCLEOTIDE SEQUENCE</scope>
    <source>
        <strain evidence="3">HY135</strain>
    </source>
</reference>
<organism evidence="2 3">
    <name type="scientific">Ancylostoma ceylanicum</name>
    <dbReference type="NCBI Taxonomy" id="53326"/>
    <lineage>
        <taxon>Eukaryota</taxon>
        <taxon>Metazoa</taxon>
        <taxon>Ecdysozoa</taxon>
        <taxon>Nematoda</taxon>
        <taxon>Chromadorea</taxon>
        <taxon>Rhabditida</taxon>
        <taxon>Rhabditina</taxon>
        <taxon>Rhabditomorpha</taxon>
        <taxon>Strongyloidea</taxon>
        <taxon>Ancylostomatidae</taxon>
        <taxon>Ancylostomatinae</taxon>
        <taxon>Ancylostoma</taxon>
    </lineage>
</organism>
<gene>
    <name evidence="2" type="primary">Acey_s0167.g153</name>
    <name evidence="2" type="ORF">Y032_0167g153</name>
</gene>
<proteinExistence type="predicted"/>
<sequence length="96" mass="10816">MEYGSTVAQYCVGNDRIRIRRWSMGPPWPSSGGNARIRVRRWKSEENDRTRVLRMRMGPPCPIRGENDRMRVSNGGCVSLGQAEGKTPGYGSAMEK</sequence>
<evidence type="ECO:0000256" key="1">
    <source>
        <dbReference type="SAM" id="MobiDB-lite"/>
    </source>
</evidence>
<evidence type="ECO:0000313" key="3">
    <source>
        <dbReference type="Proteomes" id="UP000024635"/>
    </source>
</evidence>
<dbReference type="Proteomes" id="UP000024635">
    <property type="component" value="Unassembled WGS sequence"/>
</dbReference>
<keyword evidence="3" id="KW-1185">Reference proteome</keyword>
<feature type="region of interest" description="Disordered" evidence="1">
    <location>
        <begin position="75"/>
        <end position="96"/>
    </location>
</feature>
<name>A0A016SWX0_9BILA</name>
<protein>
    <submittedName>
        <fullName evidence="2">Uncharacterized protein</fullName>
    </submittedName>
</protein>
<accession>A0A016SWX0</accession>